<evidence type="ECO:0000256" key="2">
    <source>
        <dbReference type="ARBA" id="ARBA00009055"/>
    </source>
</evidence>
<accession>A0ABT5KCW6</accession>
<evidence type="ECO:0000256" key="1">
    <source>
        <dbReference type="ARBA" id="ARBA00004442"/>
    </source>
</evidence>
<evidence type="ECO:0000256" key="9">
    <source>
        <dbReference type="SAM" id="MobiDB-lite"/>
    </source>
</evidence>
<dbReference type="Proteomes" id="UP001221189">
    <property type="component" value="Unassembled WGS sequence"/>
</dbReference>
<protein>
    <submittedName>
        <fullName evidence="12">ShlB/FhaC/HecB family hemolysin secretion/activation protein</fullName>
    </submittedName>
</protein>
<comment type="subcellular location">
    <subcellularLocation>
        <location evidence="1">Cell outer membrane</location>
    </subcellularLocation>
</comment>
<dbReference type="Gene3D" id="2.40.160.50">
    <property type="entry name" value="membrane protein fhac: a member of the omp85/tpsb transporter family"/>
    <property type="match status" value="1"/>
</dbReference>
<keyword evidence="5" id="KW-0812">Transmembrane</keyword>
<gene>
    <name evidence="12" type="ORF">PRZ03_03575</name>
</gene>
<evidence type="ECO:0000313" key="12">
    <source>
        <dbReference type="EMBL" id="MDC8770641.1"/>
    </source>
</evidence>
<keyword evidence="8" id="KW-0998">Cell outer membrane</keyword>
<dbReference type="PANTHER" id="PTHR34597:SF1">
    <property type="entry name" value="HEME_HEMOPEXIN TRANSPORTER PROTEIN HUXB"/>
    <property type="match status" value="1"/>
</dbReference>
<keyword evidence="3" id="KW-0813">Transport</keyword>
<sequence>MHLAAMLALLPSSLWAQTPPDAGSLLQQQRQITPPQPQRGDSPRLNQPQELHLDGGRQVQVARFELRGNQLLDSATLQAALSQYQGRTLGLADLQRAAAAVAEAYARAGWLARVYLPPQDITEGVILLQVDEAHFGKVLLDKPASGLRFDTDRATAMIAAQQASGAPLRLPALDRGLLLLSDLPGISSTGSLVAGSQPGETDLLIKLADGPLLLGDASADNSGSRSTGAERVNAGLSLNGPLGLGDALNGQLSHTRGSDYARLAGSAPLGLQGWRAGANASTLRYRLVGTDFEALNAKGKSSTWSLDASFAALRSRERNLSVQFSFEHKDFRNEANGSVGNDYRSRLASAGVSGNLFDDWGGGGANGGGLLLSQGRLNLQGSPNFAADANGPKTHGSFTKLRYSFSRQQALSSRLTVFAAIAGQTSDRNLDSSEKFYLGGAQGVRAYPSSEAGGARGHIINLELRGQLPADLRGVLFYDRGQVQINVDNSFAGAPKVNRATLQGAGLGLAWTGPRALDLRFTVASRIGSNPLANAAGLDQDGTHKRTRVWLQASLPF</sequence>
<feature type="region of interest" description="Disordered" evidence="9">
    <location>
        <begin position="23"/>
        <end position="50"/>
    </location>
</feature>
<dbReference type="InterPro" id="IPR013686">
    <property type="entry name" value="Polypept-transport_assoc_ShlB"/>
</dbReference>
<comment type="caution">
    <text evidence="12">The sequence shown here is derived from an EMBL/GenBank/DDBJ whole genome shotgun (WGS) entry which is preliminary data.</text>
</comment>
<comment type="similarity">
    <text evidence="2">Belongs to the TPS (TC 1.B.20) family.</text>
</comment>
<evidence type="ECO:0000256" key="8">
    <source>
        <dbReference type="ARBA" id="ARBA00023237"/>
    </source>
</evidence>
<reference evidence="12 13" key="1">
    <citation type="submission" date="2022-10" db="EMBL/GenBank/DDBJ databases">
        <title>Paucibacter sp. hw1 Genome sequencing.</title>
        <authorList>
            <person name="Park S."/>
        </authorList>
    </citation>
    <scope>NUCLEOTIDE SEQUENCE [LARGE SCALE GENOMIC DNA]</scope>
    <source>
        <strain evidence="13">hw1</strain>
    </source>
</reference>
<keyword evidence="10" id="KW-0732">Signal</keyword>
<dbReference type="InterPro" id="IPR051544">
    <property type="entry name" value="TPS_OM_transporter"/>
</dbReference>
<evidence type="ECO:0000256" key="3">
    <source>
        <dbReference type="ARBA" id="ARBA00022448"/>
    </source>
</evidence>
<evidence type="ECO:0000256" key="6">
    <source>
        <dbReference type="ARBA" id="ARBA00022927"/>
    </source>
</evidence>
<evidence type="ECO:0000256" key="5">
    <source>
        <dbReference type="ARBA" id="ARBA00022692"/>
    </source>
</evidence>
<evidence type="ECO:0000256" key="4">
    <source>
        <dbReference type="ARBA" id="ARBA00022452"/>
    </source>
</evidence>
<organism evidence="12 13">
    <name type="scientific">Roseateles albus</name>
    <dbReference type="NCBI Taxonomy" id="2987525"/>
    <lineage>
        <taxon>Bacteria</taxon>
        <taxon>Pseudomonadati</taxon>
        <taxon>Pseudomonadota</taxon>
        <taxon>Betaproteobacteria</taxon>
        <taxon>Burkholderiales</taxon>
        <taxon>Sphaerotilaceae</taxon>
        <taxon>Roseateles</taxon>
    </lineage>
</organism>
<feature type="domain" description="POTRA" evidence="11">
    <location>
        <begin position="59"/>
        <end position="133"/>
    </location>
</feature>
<evidence type="ECO:0000313" key="13">
    <source>
        <dbReference type="Proteomes" id="UP001221189"/>
    </source>
</evidence>
<proteinExistence type="inferred from homology"/>
<evidence type="ECO:0000259" key="11">
    <source>
        <dbReference type="PROSITE" id="PS51779"/>
    </source>
</evidence>
<dbReference type="Gene3D" id="3.10.20.310">
    <property type="entry name" value="membrane protein fhac"/>
    <property type="match status" value="1"/>
</dbReference>
<dbReference type="InterPro" id="IPR005565">
    <property type="entry name" value="Hemolysn_activator_HlyB_C"/>
</dbReference>
<keyword evidence="13" id="KW-1185">Reference proteome</keyword>
<feature type="signal peptide" evidence="10">
    <location>
        <begin position="1"/>
        <end position="16"/>
    </location>
</feature>
<feature type="chain" id="PRO_5045643444" evidence="10">
    <location>
        <begin position="17"/>
        <end position="557"/>
    </location>
</feature>
<dbReference type="EMBL" id="JAQQXT010000002">
    <property type="protein sequence ID" value="MDC8770641.1"/>
    <property type="molecule type" value="Genomic_DNA"/>
</dbReference>
<keyword evidence="6" id="KW-0653">Protein transport</keyword>
<dbReference type="Pfam" id="PF03865">
    <property type="entry name" value="ShlB"/>
    <property type="match status" value="1"/>
</dbReference>
<keyword evidence="7" id="KW-0472">Membrane</keyword>
<dbReference type="PANTHER" id="PTHR34597">
    <property type="entry name" value="SLR1661 PROTEIN"/>
    <property type="match status" value="1"/>
</dbReference>
<evidence type="ECO:0000256" key="10">
    <source>
        <dbReference type="SAM" id="SignalP"/>
    </source>
</evidence>
<dbReference type="InterPro" id="IPR034746">
    <property type="entry name" value="POTRA"/>
</dbReference>
<dbReference type="RefSeq" id="WP_273599065.1">
    <property type="nucleotide sequence ID" value="NZ_JAQQXT010000002.1"/>
</dbReference>
<dbReference type="Pfam" id="PF08479">
    <property type="entry name" value="POTRA_2"/>
    <property type="match status" value="1"/>
</dbReference>
<name>A0ABT5KCW6_9BURK</name>
<dbReference type="PROSITE" id="PS51779">
    <property type="entry name" value="POTRA"/>
    <property type="match status" value="1"/>
</dbReference>
<keyword evidence="4" id="KW-1134">Transmembrane beta strand</keyword>
<evidence type="ECO:0000256" key="7">
    <source>
        <dbReference type="ARBA" id="ARBA00023136"/>
    </source>
</evidence>